<accession>A0A7Z2G8Z6</accession>
<feature type="compositionally biased region" description="Basic and acidic residues" evidence="1">
    <location>
        <begin position="52"/>
        <end position="80"/>
    </location>
</feature>
<organism evidence="3 4">
    <name type="scientific">Paraburkholderia acidiphila</name>
    <dbReference type="NCBI Taxonomy" id="2571747"/>
    <lineage>
        <taxon>Bacteria</taxon>
        <taxon>Pseudomonadati</taxon>
        <taxon>Pseudomonadota</taxon>
        <taxon>Betaproteobacteria</taxon>
        <taxon>Burkholderiales</taxon>
        <taxon>Burkholderiaceae</taxon>
        <taxon>Paraburkholderia</taxon>
    </lineage>
</organism>
<protein>
    <recommendedName>
        <fullName evidence="5">Lipoprotein</fullName>
    </recommendedName>
</protein>
<evidence type="ECO:0008006" key="5">
    <source>
        <dbReference type="Google" id="ProtNLM"/>
    </source>
</evidence>
<dbReference type="EMBL" id="CP046910">
    <property type="protein sequence ID" value="QGZ57250.1"/>
    <property type="molecule type" value="Genomic_DNA"/>
</dbReference>
<dbReference type="OrthoDB" id="7510069at2"/>
<dbReference type="AlphaFoldDB" id="A0A7Z2G8Z6"/>
<keyword evidence="2" id="KW-0732">Signal</keyword>
<reference evidence="3 4" key="1">
    <citation type="submission" date="2019-12" db="EMBL/GenBank/DDBJ databases">
        <title>Paraburkholderia acidiphila 7Q-K02 sp. nov and Paraburkholderia acidisoli DHF22 sp. nov., two strains isolated from forest soil.</title>
        <authorList>
            <person name="Gao Z."/>
            <person name="Qiu L."/>
        </authorList>
    </citation>
    <scope>NUCLEOTIDE SEQUENCE [LARGE SCALE GENOMIC DNA]</scope>
    <source>
        <strain evidence="3 4">7Q-K02</strain>
    </source>
</reference>
<evidence type="ECO:0000313" key="3">
    <source>
        <dbReference type="EMBL" id="QGZ57250.1"/>
    </source>
</evidence>
<evidence type="ECO:0000256" key="1">
    <source>
        <dbReference type="SAM" id="MobiDB-lite"/>
    </source>
</evidence>
<dbReference type="RefSeq" id="WP_158760198.1">
    <property type="nucleotide sequence ID" value="NZ_CP046910.1"/>
</dbReference>
<evidence type="ECO:0000256" key="2">
    <source>
        <dbReference type="SAM" id="SignalP"/>
    </source>
</evidence>
<feature type="signal peptide" evidence="2">
    <location>
        <begin position="1"/>
        <end position="24"/>
    </location>
</feature>
<feature type="compositionally biased region" description="Polar residues" evidence="1">
    <location>
        <begin position="96"/>
        <end position="109"/>
    </location>
</feature>
<feature type="region of interest" description="Disordered" evidence="1">
    <location>
        <begin position="52"/>
        <end position="109"/>
    </location>
</feature>
<gene>
    <name evidence="3" type="ORF">FAZ97_20220</name>
</gene>
<proteinExistence type="predicted"/>
<evidence type="ECO:0000313" key="4">
    <source>
        <dbReference type="Proteomes" id="UP000434209"/>
    </source>
</evidence>
<keyword evidence="4" id="KW-1185">Reference proteome</keyword>
<dbReference type="KEGG" id="pacp:FAZ97_20220"/>
<sequence>MHNVACKIAAVAVLALSFAGTASAQTHWDATHPRRAEVNQRLANQDRRIHREVREGEMSHAEAARLHGDDRQIRQEERDMASQNGSHITRREDYVLNQQENHVSRQIGQ</sequence>
<dbReference type="Proteomes" id="UP000434209">
    <property type="component" value="Chromosome 2"/>
</dbReference>
<name>A0A7Z2G8Z6_9BURK</name>
<feature type="chain" id="PRO_5031400815" description="Lipoprotein" evidence="2">
    <location>
        <begin position="25"/>
        <end position="109"/>
    </location>
</feature>